<dbReference type="AlphaFoldDB" id="G4TGZ8"/>
<sequence length="439" mass="47759">MATLGDAIALSKHDISTKVSSKLPYLQASCSRETKGEFVTIGVTGEGISIIDLTSFQPEAAALLGPEVVFAASPASRTATSTEAKSARYTYAINQTSSSSSKPCDLSLWTSRESLTALEKQGSIRINDAVHALYAPEYMTDSVILVSTEGTVICCDSALQNARRMDLNKVAGELRLASIDDCSLCTFLPSQRQLHGARTALVTLLFQSHDALILRLLQLRTAVELDEQVAIPFPDSNILRASFDKDGCLALLDDKENLHSYMINYRHGKLSATPLDSLALRSIYTPSASILCLGSSHVLLVGVNQKKRDEMAVLLWDVQYSVLLAEQLLSIPSNLSGVPVEKLQLQLLRGNQTHAMLIVSPSRTQLRPSQLPAGAKSNILMIPYTVPPASTLSNVIWRAEAGNAWLKSSEDAKHSLTMDYDEGKDAILKLLSRNWMKGK</sequence>
<dbReference type="eggNOG" id="KOG2371">
    <property type="taxonomic scope" value="Eukaryota"/>
</dbReference>
<accession>G4TGZ8</accession>
<gene>
    <name evidence="1" type="ORF">PIIN_04528</name>
</gene>
<comment type="caution">
    <text evidence="1">The sequence shown here is derived from an EMBL/GenBank/DDBJ whole genome shotgun (WGS) entry which is preliminary data.</text>
</comment>
<name>G4TGZ8_SERID</name>
<dbReference type="STRING" id="1109443.G4TGZ8"/>
<dbReference type="OrthoDB" id="4349954at2759"/>
<reference evidence="1 2" key="1">
    <citation type="journal article" date="2011" name="PLoS Pathog.">
        <title>Endophytic Life Strategies Decoded by Genome and Transcriptome Analyses of the Mutualistic Root Symbiont Piriformospora indica.</title>
        <authorList>
            <person name="Zuccaro A."/>
            <person name="Lahrmann U."/>
            <person name="Guldener U."/>
            <person name="Langen G."/>
            <person name="Pfiffi S."/>
            <person name="Biedenkopf D."/>
            <person name="Wong P."/>
            <person name="Samans B."/>
            <person name="Grimm C."/>
            <person name="Basiewicz M."/>
            <person name="Murat C."/>
            <person name="Martin F."/>
            <person name="Kogel K.H."/>
        </authorList>
    </citation>
    <scope>NUCLEOTIDE SEQUENCE [LARGE SCALE GENOMIC DNA]</scope>
    <source>
        <strain evidence="1 2">DSM 11827</strain>
    </source>
</reference>
<dbReference type="Proteomes" id="UP000007148">
    <property type="component" value="Unassembled WGS sequence"/>
</dbReference>
<evidence type="ECO:0000313" key="2">
    <source>
        <dbReference type="Proteomes" id="UP000007148"/>
    </source>
</evidence>
<keyword evidence="2" id="KW-1185">Reference proteome</keyword>
<protein>
    <recommendedName>
        <fullName evidence="3">Cleavage/polyadenylation specificity factor A subunit N-terminal domain-containing protein</fullName>
    </recommendedName>
</protein>
<dbReference type="EMBL" id="CAFZ01000088">
    <property type="protein sequence ID" value="CCA70591.1"/>
    <property type="molecule type" value="Genomic_DNA"/>
</dbReference>
<evidence type="ECO:0008006" key="3">
    <source>
        <dbReference type="Google" id="ProtNLM"/>
    </source>
</evidence>
<dbReference type="InParanoid" id="G4TGZ8"/>
<evidence type="ECO:0000313" key="1">
    <source>
        <dbReference type="EMBL" id="CCA70591.1"/>
    </source>
</evidence>
<dbReference type="HOGENOM" id="CLU_624235_0_0_1"/>
<proteinExistence type="predicted"/>
<organism evidence="1 2">
    <name type="scientific">Serendipita indica (strain DSM 11827)</name>
    <name type="common">Root endophyte fungus</name>
    <name type="synonym">Piriformospora indica</name>
    <dbReference type="NCBI Taxonomy" id="1109443"/>
    <lineage>
        <taxon>Eukaryota</taxon>
        <taxon>Fungi</taxon>
        <taxon>Dikarya</taxon>
        <taxon>Basidiomycota</taxon>
        <taxon>Agaricomycotina</taxon>
        <taxon>Agaricomycetes</taxon>
        <taxon>Sebacinales</taxon>
        <taxon>Serendipitaceae</taxon>
        <taxon>Serendipita</taxon>
    </lineage>
</organism>